<name>A0ABY8S991_9GAMM</name>
<dbReference type="InterPro" id="IPR038573">
    <property type="entry name" value="BrnT_sf"/>
</dbReference>
<dbReference type="RefSeq" id="WP_283268633.1">
    <property type="nucleotide sequence ID" value="NZ_CP125669.1"/>
</dbReference>
<protein>
    <submittedName>
        <fullName evidence="1">BrnT family toxin</fullName>
    </submittedName>
</protein>
<gene>
    <name evidence="1" type="ORF">QLH32_05950</name>
</gene>
<dbReference type="Pfam" id="PF04365">
    <property type="entry name" value="BrnT_toxin"/>
    <property type="match status" value="1"/>
</dbReference>
<organism evidence="1 2">
    <name type="scientific">Acinetobacter corruptisaponis</name>
    <dbReference type="NCBI Taxonomy" id="3045147"/>
    <lineage>
        <taxon>Bacteria</taxon>
        <taxon>Pseudomonadati</taxon>
        <taxon>Pseudomonadota</taxon>
        <taxon>Gammaproteobacteria</taxon>
        <taxon>Moraxellales</taxon>
        <taxon>Moraxellaceae</taxon>
        <taxon>Acinetobacter</taxon>
    </lineage>
</organism>
<dbReference type="Proteomes" id="UP001229836">
    <property type="component" value="Chromosome"/>
</dbReference>
<evidence type="ECO:0000313" key="1">
    <source>
        <dbReference type="EMBL" id="WHP07004.1"/>
    </source>
</evidence>
<sequence>MPIIEFRGLIFEWHDTKFELDYNKREITLEEAASVFFDDYMITNEDVDDYGEQRFITVGMSNKFRILTIVWVQRDDAARIITAFKSSLHQKRSYNDAKRY</sequence>
<proteinExistence type="predicted"/>
<keyword evidence="2" id="KW-1185">Reference proteome</keyword>
<reference evidence="1 2" key="1">
    <citation type="submission" date="2023-05" db="EMBL/GenBank/DDBJ databases">
        <title>The complete genome of Acinetobacter sp. nov KCTC 92772.</title>
        <authorList>
            <person name="Zhou G."/>
        </authorList>
    </citation>
    <scope>NUCLEOTIDE SEQUENCE [LARGE SCALE GENOMIC DNA]</scope>
    <source>
        <strain evidence="1 2">KCTC 92772</strain>
    </source>
</reference>
<evidence type="ECO:0000313" key="2">
    <source>
        <dbReference type="Proteomes" id="UP001229836"/>
    </source>
</evidence>
<dbReference type="InterPro" id="IPR007460">
    <property type="entry name" value="BrnT_toxin"/>
</dbReference>
<dbReference type="EMBL" id="CP125669">
    <property type="protein sequence ID" value="WHP07004.1"/>
    <property type="molecule type" value="Genomic_DNA"/>
</dbReference>
<dbReference type="Gene3D" id="3.10.450.530">
    <property type="entry name" value="Ribonuclease toxin, BrnT, of type II toxin-antitoxin system"/>
    <property type="match status" value="1"/>
</dbReference>
<accession>A0ABY8S991</accession>